<evidence type="ECO:0008006" key="3">
    <source>
        <dbReference type="Google" id="ProtNLM"/>
    </source>
</evidence>
<dbReference type="InterPro" id="IPR036390">
    <property type="entry name" value="WH_DNA-bd_sf"/>
</dbReference>
<evidence type="ECO:0000313" key="1">
    <source>
        <dbReference type="EMBL" id="WNC12935.1"/>
    </source>
</evidence>
<sequence length="431" mass="49298">MYQIGVVGPKTSVDRILGLAAEFEPIMRFIPLPYHEFQETRRIVQENDDQVDMWLFSGKLPYLIAEDVLHTDENLVHIQHTESSLYRCFLLMAYHQGKFIERVSIDELYESQLEVALGQLDFAAKDLYVKTYDIDTNPDDLLDFHLQLWREGKTDAAITCFEGVYLQLKEAGVPAYWFTPSELEINQALRILAERVRAFYFKDTQIAVEIIEIDEFDKIAEKARNPYRLQYLELRLKEALIRLCETIDGSLMERGNGRYVIFSSRGAIERRLDMLKNTVEQLALETESTVEVGIGFGETVFSAEVNAISAIQYSKEKAESGIVIVQEDGTVIESAGKDEELSYSVRMDDPEFLERLKKANVGIRTYNKIAAFVRKMGWATFSTKELATQLHLDERNVRRIITSLAEVGLAVCVGEKATSSRGRPGKIYRLE</sequence>
<dbReference type="SUPFAM" id="SSF46785">
    <property type="entry name" value="Winged helix' DNA-binding domain"/>
    <property type="match status" value="1"/>
</dbReference>
<reference evidence="1 2" key="1">
    <citation type="submission" date="2023-09" db="EMBL/GenBank/DDBJ databases">
        <title>Complete Genome and Methylome dissection of Bacillus brevis NEB573 original source of BbsI restriction endonuclease.</title>
        <authorList>
            <person name="Fomenkov A."/>
            <person name="Roberts R.D."/>
        </authorList>
    </citation>
    <scope>NUCLEOTIDE SEQUENCE [LARGE SCALE GENOMIC DNA]</scope>
    <source>
        <strain evidence="1 2">NEB573</strain>
    </source>
</reference>
<dbReference type="Proteomes" id="UP001256827">
    <property type="component" value="Chromosome"/>
</dbReference>
<evidence type="ECO:0000313" key="2">
    <source>
        <dbReference type="Proteomes" id="UP001256827"/>
    </source>
</evidence>
<keyword evidence="2" id="KW-1185">Reference proteome</keyword>
<dbReference type="EMBL" id="CP134050">
    <property type="protein sequence ID" value="WNC12935.1"/>
    <property type="molecule type" value="Genomic_DNA"/>
</dbReference>
<organism evidence="1 2">
    <name type="scientific">Brevibacillus brevis</name>
    <name type="common">Bacillus brevis</name>
    <dbReference type="NCBI Taxonomy" id="1393"/>
    <lineage>
        <taxon>Bacteria</taxon>
        <taxon>Bacillati</taxon>
        <taxon>Bacillota</taxon>
        <taxon>Bacilli</taxon>
        <taxon>Bacillales</taxon>
        <taxon>Paenibacillaceae</taxon>
        <taxon>Brevibacillus</taxon>
    </lineage>
</organism>
<protein>
    <recommendedName>
        <fullName evidence="3">Transcriptional regulator</fullName>
    </recommendedName>
</protein>
<dbReference type="RefSeq" id="WP_310764450.1">
    <property type="nucleotide sequence ID" value="NZ_CP134050.1"/>
</dbReference>
<proteinExistence type="predicted"/>
<name>A0ABY9SYN1_BREBE</name>
<gene>
    <name evidence="1" type="ORF">RGB73_19695</name>
</gene>
<accession>A0ABY9SYN1</accession>
<dbReference type="InterPro" id="IPR043128">
    <property type="entry name" value="Rev_trsase/Diguanyl_cyclase"/>
</dbReference>
<dbReference type="Gene3D" id="3.30.70.270">
    <property type="match status" value="1"/>
</dbReference>